<evidence type="ECO:0000313" key="2">
    <source>
        <dbReference type="EMBL" id="KAL2325291.1"/>
    </source>
</evidence>
<keyword evidence="3" id="KW-1185">Reference proteome</keyword>
<dbReference type="Proteomes" id="UP001603857">
    <property type="component" value="Unassembled WGS sequence"/>
</dbReference>
<dbReference type="PANTHER" id="PTHR33699:SF3">
    <property type="entry name" value="OS06G0347300 PROTEIN"/>
    <property type="match status" value="1"/>
</dbReference>
<feature type="region of interest" description="Disordered" evidence="1">
    <location>
        <begin position="36"/>
        <end position="58"/>
    </location>
</feature>
<comment type="caution">
    <text evidence="2">The sequence shown here is derived from an EMBL/GenBank/DDBJ whole genome shotgun (WGS) entry which is preliminary data.</text>
</comment>
<dbReference type="AlphaFoldDB" id="A0ABD1LP46"/>
<name>A0ABD1LP46_9FABA</name>
<protein>
    <recommendedName>
        <fullName evidence="4">RIN4 pathogenic type III effector avirulence factor Avr cleavage site domain-containing protein</fullName>
    </recommendedName>
</protein>
<gene>
    <name evidence="2" type="ORF">Fmac_024349</name>
</gene>
<dbReference type="PANTHER" id="PTHR33699">
    <property type="entry name" value="EXPRESSED PROTEIN"/>
    <property type="match status" value="1"/>
</dbReference>
<evidence type="ECO:0000256" key="1">
    <source>
        <dbReference type="SAM" id="MobiDB-lite"/>
    </source>
</evidence>
<organism evidence="2 3">
    <name type="scientific">Flemingia macrophylla</name>
    <dbReference type="NCBI Taxonomy" id="520843"/>
    <lineage>
        <taxon>Eukaryota</taxon>
        <taxon>Viridiplantae</taxon>
        <taxon>Streptophyta</taxon>
        <taxon>Embryophyta</taxon>
        <taxon>Tracheophyta</taxon>
        <taxon>Spermatophyta</taxon>
        <taxon>Magnoliopsida</taxon>
        <taxon>eudicotyledons</taxon>
        <taxon>Gunneridae</taxon>
        <taxon>Pentapetalae</taxon>
        <taxon>rosids</taxon>
        <taxon>fabids</taxon>
        <taxon>Fabales</taxon>
        <taxon>Fabaceae</taxon>
        <taxon>Papilionoideae</taxon>
        <taxon>50 kb inversion clade</taxon>
        <taxon>NPAAA clade</taxon>
        <taxon>indigoferoid/millettioid clade</taxon>
        <taxon>Phaseoleae</taxon>
        <taxon>Flemingia</taxon>
    </lineage>
</organism>
<accession>A0ABD1LP46</accession>
<dbReference type="EMBL" id="JBGMDY010000008">
    <property type="protein sequence ID" value="KAL2325291.1"/>
    <property type="molecule type" value="Genomic_DNA"/>
</dbReference>
<sequence length="116" mass="13814">MDECKRNGHNIPAFGNWDFTNEMPITRYFECATQPRQEANKGLQQDDTVPRTPKPIDEDLYKIPPELLHTSNKRRPRVSAVFVELNWLSWGWFMEEMMRMRLQKDLVRRRDESGSS</sequence>
<feature type="compositionally biased region" description="Polar residues" evidence="1">
    <location>
        <begin position="36"/>
        <end position="47"/>
    </location>
</feature>
<proteinExistence type="predicted"/>
<evidence type="ECO:0008006" key="4">
    <source>
        <dbReference type="Google" id="ProtNLM"/>
    </source>
</evidence>
<evidence type="ECO:0000313" key="3">
    <source>
        <dbReference type="Proteomes" id="UP001603857"/>
    </source>
</evidence>
<reference evidence="2 3" key="1">
    <citation type="submission" date="2024-08" db="EMBL/GenBank/DDBJ databases">
        <title>Insights into the chromosomal genome structure of Flemingia macrophylla.</title>
        <authorList>
            <person name="Ding Y."/>
            <person name="Zhao Y."/>
            <person name="Bi W."/>
            <person name="Wu M."/>
            <person name="Zhao G."/>
            <person name="Gong Y."/>
            <person name="Li W."/>
            <person name="Zhang P."/>
        </authorList>
    </citation>
    <scope>NUCLEOTIDE SEQUENCE [LARGE SCALE GENOMIC DNA]</scope>
    <source>
        <strain evidence="2">DYQJB</strain>
        <tissue evidence="2">Leaf</tissue>
    </source>
</reference>